<gene>
    <name evidence="1" type="ORF">SAMN03080615_04238</name>
</gene>
<organism evidence="1 2">
    <name type="scientific">Amphritea atlantica</name>
    <dbReference type="NCBI Taxonomy" id="355243"/>
    <lineage>
        <taxon>Bacteria</taxon>
        <taxon>Pseudomonadati</taxon>
        <taxon>Pseudomonadota</taxon>
        <taxon>Gammaproteobacteria</taxon>
        <taxon>Oceanospirillales</taxon>
        <taxon>Oceanospirillaceae</taxon>
        <taxon>Amphritea</taxon>
    </lineage>
</organism>
<evidence type="ECO:0000313" key="1">
    <source>
        <dbReference type="EMBL" id="SER18141.1"/>
    </source>
</evidence>
<evidence type="ECO:0000313" key="2">
    <source>
        <dbReference type="Proteomes" id="UP000198749"/>
    </source>
</evidence>
<name>A0A1H9M3H3_9GAMM</name>
<protein>
    <submittedName>
        <fullName evidence="1">Phenol hydroxylase P0 protein</fullName>
    </submittedName>
</protein>
<keyword evidence="2" id="KW-1185">Reference proteome</keyword>
<dbReference type="Pfam" id="PF06099">
    <property type="entry name" value="Phenol_hyd_sub"/>
    <property type="match status" value="1"/>
</dbReference>
<proteinExistence type="predicted"/>
<dbReference type="InterPro" id="IPR010353">
    <property type="entry name" value="DmpK"/>
</dbReference>
<dbReference type="STRING" id="355243.SAMN03080615_04238"/>
<sequence>MADLKLHSPHASGNRSGLDQMTKYIRVRSDKNARFVEFDFAIGDPSLFVELIMPQGAFKHFCTTNDVVFMTREQQENVDAEMEKWRYGEDTLMANNHS</sequence>
<accession>A0A1H9M3H3</accession>
<reference evidence="2" key="1">
    <citation type="submission" date="2016-10" db="EMBL/GenBank/DDBJ databases">
        <authorList>
            <person name="Varghese N."/>
            <person name="Submissions S."/>
        </authorList>
    </citation>
    <scope>NUCLEOTIDE SEQUENCE [LARGE SCALE GENOMIC DNA]</scope>
    <source>
        <strain evidence="2">DSM 18887</strain>
    </source>
</reference>
<dbReference type="AlphaFoldDB" id="A0A1H9M3H3"/>
<dbReference type="Proteomes" id="UP000198749">
    <property type="component" value="Unassembled WGS sequence"/>
</dbReference>
<dbReference type="EMBL" id="FOGB01000021">
    <property type="protein sequence ID" value="SER18141.1"/>
    <property type="molecule type" value="Genomic_DNA"/>
</dbReference>
<dbReference type="OrthoDB" id="8564678at2"/>